<dbReference type="AlphaFoldDB" id="A0A6A7ADX2"/>
<gene>
    <name evidence="1" type="ORF">CC86DRAFT_138953</name>
</gene>
<proteinExistence type="predicted"/>
<evidence type="ECO:0000313" key="2">
    <source>
        <dbReference type="Proteomes" id="UP000799424"/>
    </source>
</evidence>
<dbReference type="EMBL" id="MU006218">
    <property type="protein sequence ID" value="KAF2831416.1"/>
    <property type="molecule type" value="Genomic_DNA"/>
</dbReference>
<organism evidence="1 2">
    <name type="scientific">Ophiobolus disseminans</name>
    <dbReference type="NCBI Taxonomy" id="1469910"/>
    <lineage>
        <taxon>Eukaryota</taxon>
        <taxon>Fungi</taxon>
        <taxon>Dikarya</taxon>
        <taxon>Ascomycota</taxon>
        <taxon>Pezizomycotina</taxon>
        <taxon>Dothideomycetes</taxon>
        <taxon>Pleosporomycetidae</taxon>
        <taxon>Pleosporales</taxon>
        <taxon>Pleosporineae</taxon>
        <taxon>Phaeosphaeriaceae</taxon>
        <taxon>Ophiobolus</taxon>
    </lineage>
</organism>
<sequence length="177" mass="20241">MVMQSTDSLAAASWGNALLEFSNVCQRTSRPCTWDDNFEPRVLEVVKRNQRDMKDMKVVKNQPPTANARISPTSGFPFYLFCPRKVVTTPLSHQQPASEKQTSDDVLREEALSWSPTAPRYPYAPLRREDFTNHDHADMSVVRSIAKNFLSDNGTRRMLEISMPHWRLGKSILECDP</sequence>
<keyword evidence="2" id="KW-1185">Reference proteome</keyword>
<dbReference type="Proteomes" id="UP000799424">
    <property type="component" value="Unassembled WGS sequence"/>
</dbReference>
<protein>
    <submittedName>
        <fullName evidence="1">Uncharacterized protein</fullName>
    </submittedName>
</protein>
<name>A0A6A7ADX2_9PLEO</name>
<accession>A0A6A7ADX2</accession>
<evidence type="ECO:0000313" key="1">
    <source>
        <dbReference type="EMBL" id="KAF2831416.1"/>
    </source>
</evidence>
<reference evidence="1" key="1">
    <citation type="journal article" date="2020" name="Stud. Mycol.">
        <title>101 Dothideomycetes genomes: a test case for predicting lifestyles and emergence of pathogens.</title>
        <authorList>
            <person name="Haridas S."/>
            <person name="Albert R."/>
            <person name="Binder M."/>
            <person name="Bloem J."/>
            <person name="Labutti K."/>
            <person name="Salamov A."/>
            <person name="Andreopoulos B."/>
            <person name="Baker S."/>
            <person name="Barry K."/>
            <person name="Bills G."/>
            <person name="Bluhm B."/>
            <person name="Cannon C."/>
            <person name="Castanera R."/>
            <person name="Culley D."/>
            <person name="Daum C."/>
            <person name="Ezra D."/>
            <person name="Gonzalez J."/>
            <person name="Henrissat B."/>
            <person name="Kuo A."/>
            <person name="Liang C."/>
            <person name="Lipzen A."/>
            <person name="Lutzoni F."/>
            <person name="Magnuson J."/>
            <person name="Mondo S."/>
            <person name="Nolan M."/>
            <person name="Ohm R."/>
            <person name="Pangilinan J."/>
            <person name="Park H.-J."/>
            <person name="Ramirez L."/>
            <person name="Alfaro M."/>
            <person name="Sun H."/>
            <person name="Tritt A."/>
            <person name="Yoshinaga Y."/>
            <person name="Zwiers L.-H."/>
            <person name="Turgeon B."/>
            <person name="Goodwin S."/>
            <person name="Spatafora J."/>
            <person name="Crous P."/>
            <person name="Grigoriev I."/>
        </authorList>
    </citation>
    <scope>NUCLEOTIDE SEQUENCE</scope>
    <source>
        <strain evidence="1">CBS 113818</strain>
    </source>
</reference>